<dbReference type="Gene3D" id="3.30.730.10">
    <property type="entry name" value="AP2/ERF domain"/>
    <property type="match status" value="1"/>
</dbReference>
<evidence type="ECO:0000256" key="5">
    <source>
        <dbReference type="ARBA" id="ARBA00023163"/>
    </source>
</evidence>
<dbReference type="AlphaFoldDB" id="V7C0Q3"/>
<comment type="subcellular location">
    <subcellularLocation>
        <location evidence="1">Nucleus</location>
    </subcellularLocation>
</comment>
<dbReference type="eggNOG" id="ENOG502RYDI">
    <property type="taxonomic scope" value="Eukaryota"/>
</dbReference>
<sequence length="343" mass="37982">MFYLVDFPTPKQKLKKLEESLQTITNLACQVPTSFISIVKFPFILHSSLQQIVHFIHVKNLSMSSYKSSPSSSKTKKKQTTTQDHQQHETVWGGRYLGVRRRPWGRYAAEIRDPSTKERHWLGTFDTAEEAALAYDRAARSMRGSRARTNFVYPDTPAGSSVTTILSPDEQTQTQIQIHQVQEDLSSLLNPNLFSQPDPNPPFSLGGYSGVTNTPTFSSTEVVSSGGYNYNYGYTEGGSNVEDSHSHSHFNLFDDGETQLPPLPPDITSSMAYETGHGFYGDGVGFSDPSFGLTDTGSGYPFPGFESGDYVVHSPLFSAMPPVSDNVAMEGFDLGNSSYFFRN</sequence>
<organism evidence="9 10">
    <name type="scientific">Phaseolus vulgaris</name>
    <name type="common">Kidney bean</name>
    <name type="synonym">French bean</name>
    <dbReference type="NCBI Taxonomy" id="3885"/>
    <lineage>
        <taxon>Eukaryota</taxon>
        <taxon>Viridiplantae</taxon>
        <taxon>Streptophyta</taxon>
        <taxon>Embryophyta</taxon>
        <taxon>Tracheophyta</taxon>
        <taxon>Spermatophyta</taxon>
        <taxon>Magnoliopsida</taxon>
        <taxon>eudicotyledons</taxon>
        <taxon>Gunneridae</taxon>
        <taxon>Pentapetalae</taxon>
        <taxon>rosids</taxon>
        <taxon>fabids</taxon>
        <taxon>Fabales</taxon>
        <taxon>Fabaceae</taxon>
        <taxon>Papilionoideae</taxon>
        <taxon>50 kb inversion clade</taxon>
        <taxon>NPAAA clade</taxon>
        <taxon>indigoferoid/millettioid clade</taxon>
        <taxon>Phaseoleae</taxon>
        <taxon>Phaseolus</taxon>
    </lineage>
</organism>
<keyword evidence="3" id="KW-0805">Transcription regulation</keyword>
<dbReference type="GO" id="GO:0005634">
    <property type="term" value="C:nucleus"/>
    <property type="evidence" value="ECO:0007669"/>
    <property type="project" value="UniProtKB-SubCell"/>
</dbReference>
<keyword evidence="6" id="KW-0539">Nucleus</keyword>
<dbReference type="InterPro" id="IPR001471">
    <property type="entry name" value="AP2/ERF_dom"/>
</dbReference>
<dbReference type="Proteomes" id="UP000000226">
    <property type="component" value="Chromosome 4"/>
</dbReference>
<dbReference type="GO" id="GO:0009873">
    <property type="term" value="P:ethylene-activated signaling pathway"/>
    <property type="evidence" value="ECO:0007669"/>
    <property type="project" value="UniProtKB-KW"/>
</dbReference>
<dbReference type="PANTHER" id="PTHR31677">
    <property type="entry name" value="AP2 DOMAIN CLASS TRANSCRIPTION FACTOR"/>
    <property type="match status" value="1"/>
</dbReference>
<dbReference type="InterPro" id="IPR016177">
    <property type="entry name" value="DNA-bd_dom_sf"/>
</dbReference>
<feature type="domain" description="AP2/ERF" evidence="8">
    <location>
        <begin position="95"/>
        <end position="152"/>
    </location>
</feature>
<dbReference type="STRING" id="3885.V7C0Q3"/>
<evidence type="ECO:0000259" key="8">
    <source>
        <dbReference type="PROSITE" id="PS51032"/>
    </source>
</evidence>
<evidence type="ECO:0000313" key="9">
    <source>
        <dbReference type="EMBL" id="ESW23699.1"/>
    </source>
</evidence>
<evidence type="ECO:0000256" key="3">
    <source>
        <dbReference type="ARBA" id="ARBA00023015"/>
    </source>
</evidence>
<keyword evidence="4" id="KW-0238">DNA-binding</keyword>
<dbReference type="EMBL" id="CM002291">
    <property type="protein sequence ID" value="ESW23699.1"/>
    <property type="molecule type" value="Genomic_DNA"/>
</dbReference>
<accession>V7C0Q3</accession>
<evidence type="ECO:0000313" key="10">
    <source>
        <dbReference type="Proteomes" id="UP000000226"/>
    </source>
</evidence>
<evidence type="ECO:0000256" key="6">
    <source>
        <dbReference type="ARBA" id="ARBA00023242"/>
    </source>
</evidence>
<keyword evidence="5" id="KW-0804">Transcription</keyword>
<dbReference type="OrthoDB" id="780830at2759"/>
<dbReference type="PROSITE" id="PS51032">
    <property type="entry name" value="AP2_ERF"/>
    <property type="match status" value="1"/>
</dbReference>
<dbReference type="InterPro" id="IPR036955">
    <property type="entry name" value="AP2/ERF_dom_sf"/>
</dbReference>
<dbReference type="SMART" id="SM00380">
    <property type="entry name" value="AP2"/>
    <property type="match status" value="1"/>
</dbReference>
<dbReference type="FunFam" id="3.30.730.10:FF:000001">
    <property type="entry name" value="Ethylene-responsive transcription factor 2"/>
    <property type="match status" value="1"/>
</dbReference>
<feature type="region of interest" description="Disordered" evidence="7">
    <location>
        <begin position="64"/>
        <end position="87"/>
    </location>
</feature>
<dbReference type="SUPFAM" id="SSF54171">
    <property type="entry name" value="DNA-binding domain"/>
    <property type="match status" value="1"/>
</dbReference>
<reference evidence="10" key="1">
    <citation type="journal article" date="2014" name="Nat. Genet.">
        <title>A reference genome for common bean and genome-wide analysis of dual domestications.</title>
        <authorList>
            <person name="Schmutz J."/>
            <person name="McClean P.E."/>
            <person name="Mamidi S."/>
            <person name="Wu G.A."/>
            <person name="Cannon S.B."/>
            <person name="Grimwood J."/>
            <person name="Jenkins J."/>
            <person name="Shu S."/>
            <person name="Song Q."/>
            <person name="Chavarro C."/>
            <person name="Torres-Torres M."/>
            <person name="Geffroy V."/>
            <person name="Moghaddam S.M."/>
            <person name="Gao D."/>
            <person name="Abernathy B."/>
            <person name="Barry K."/>
            <person name="Blair M."/>
            <person name="Brick M.A."/>
            <person name="Chovatia M."/>
            <person name="Gepts P."/>
            <person name="Goodstein D.M."/>
            <person name="Gonzales M."/>
            <person name="Hellsten U."/>
            <person name="Hyten D.L."/>
            <person name="Jia G."/>
            <person name="Kelly J.D."/>
            <person name="Kudrna D."/>
            <person name="Lee R."/>
            <person name="Richard M.M."/>
            <person name="Miklas P.N."/>
            <person name="Osorno J.M."/>
            <person name="Rodrigues J."/>
            <person name="Thareau V."/>
            <person name="Urrea C.A."/>
            <person name="Wang M."/>
            <person name="Yu Y."/>
            <person name="Zhang M."/>
            <person name="Wing R.A."/>
            <person name="Cregan P.B."/>
            <person name="Rokhsar D.S."/>
            <person name="Jackson S.A."/>
        </authorList>
    </citation>
    <scope>NUCLEOTIDE SEQUENCE [LARGE SCALE GENOMIC DNA]</scope>
    <source>
        <strain evidence="10">cv. G19833</strain>
    </source>
</reference>
<protein>
    <recommendedName>
        <fullName evidence="8">AP2/ERF domain-containing protein</fullName>
    </recommendedName>
</protein>
<dbReference type="OMA" id="YMGFDSN"/>
<dbReference type="GO" id="GO:0003677">
    <property type="term" value="F:DNA binding"/>
    <property type="evidence" value="ECO:0007669"/>
    <property type="project" value="UniProtKB-KW"/>
</dbReference>
<keyword evidence="2" id="KW-0936">Ethylene signaling pathway</keyword>
<dbReference type="Gramene" id="ESW23699">
    <property type="protein sequence ID" value="ESW23699"/>
    <property type="gene ID" value="PHAVU_004G068900g"/>
</dbReference>
<feature type="compositionally biased region" description="Low complexity" evidence="7">
    <location>
        <begin position="64"/>
        <end position="73"/>
    </location>
</feature>
<dbReference type="GO" id="GO:0003700">
    <property type="term" value="F:DNA-binding transcription factor activity"/>
    <property type="evidence" value="ECO:0007669"/>
    <property type="project" value="InterPro"/>
</dbReference>
<evidence type="ECO:0000256" key="4">
    <source>
        <dbReference type="ARBA" id="ARBA00023125"/>
    </source>
</evidence>
<keyword evidence="10" id="KW-1185">Reference proteome</keyword>
<name>V7C0Q3_PHAVU</name>
<proteinExistence type="predicted"/>
<dbReference type="PRINTS" id="PR00367">
    <property type="entry name" value="ETHRSPELEMNT"/>
</dbReference>
<dbReference type="CDD" id="cd00018">
    <property type="entry name" value="AP2"/>
    <property type="match status" value="1"/>
</dbReference>
<evidence type="ECO:0000256" key="2">
    <source>
        <dbReference type="ARBA" id="ARBA00022745"/>
    </source>
</evidence>
<dbReference type="Pfam" id="PF00847">
    <property type="entry name" value="AP2"/>
    <property type="match status" value="1"/>
</dbReference>
<dbReference type="PANTHER" id="PTHR31677:SF264">
    <property type="entry name" value="ETHYLENE-RESPONSIVE TRANSCRIPTION FACTOR LEP"/>
    <property type="match status" value="1"/>
</dbReference>
<gene>
    <name evidence="9" type="ORF">PHAVU_004G068900g</name>
</gene>
<evidence type="ECO:0000256" key="1">
    <source>
        <dbReference type="ARBA" id="ARBA00004123"/>
    </source>
</evidence>
<evidence type="ECO:0000256" key="7">
    <source>
        <dbReference type="SAM" id="MobiDB-lite"/>
    </source>
</evidence>